<feature type="transmembrane region" description="Helical" evidence="16">
    <location>
        <begin position="323"/>
        <end position="341"/>
    </location>
</feature>
<keyword evidence="5 16" id="KW-0285">Flavoprotein</keyword>
<dbReference type="EMBL" id="PGGC01000080">
    <property type="protein sequence ID" value="PJG59045.1"/>
    <property type="molecule type" value="Genomic_DNA"/>
</dbReference>
<dbReference type="InterPro" id="IPR004338">
    <property type="entry name" value="NqrB/RnfD"/>
</dbReference>
<evidence type="ECO:0000256" key="11">
    <source>
        <dbReference type="ARBA" id="ARBA00023053"/>
    </source>
</evidence>
<evidence type="ECO:0000256" key="12">
    <source>
        <dbReference type="ARBA" id="ARBA00023065"/>
    </source>
</evidence>
<evidence type="ECO:0000256" key="13">
    <source>
        <dbReference type="ARBA" id="ARBA00023075"/>
    </source>
</evidence>
<dbReference type="GO" id="GO:0055085">
    <property type="term" value="P:transmembrane transport"/>
    <property type="evidence" value="ECO:0007669"/>
    <property type="project" value="InterPro"/>
</dbReference>
<evidence type="ECO:0000256" key="14">
    <source>
        <dbReference type="ARBA" id="ARBA00023136"/>
    </source>
</evidence>
<evidence type="ECO:0000256" key="5">
    <source>
        <dbReference type="ARBA" id="ARBA00022630"/>
    </source>
</evidence>
<evidence type="ECO:0000256" key="3">
    <source>
        <dbReference type="ARBA" id="ARBA00022519"/>
    </source>
</evidence>
<feature type="transmembrane region" description="Helical" evidence="16">
    <location>
        <begin position="293"/>
        <end position="311"/>
    </location>
</feature>
<feature type="transmembrane region" description="Helical" evidence="16">
    <location>
        <begin position="151"/>
        <end position="166"/>
    </location>
</feature>
<gene>
    <name evidence="16" type="primary">nqrB</name>
    <name evidence="18" type="ORF">CUC53_09155</name>
</gene>
<feature type="transmembrane region" description="Helical" evidence="16">
    <location>
        <begin position="118"/>
        <end position="139"/>
    </location>
</feature>
<evidence type="ECO:0000256" key="1">
    <source>
        <dbReference type="ARBA" id="ARBA00022448"/>
    </source>
</evidence>
<proteinExistence type="inferred from homology"/>
<accession>A0A2H9U4T6</accession>
<keyword evidence="6 16" id="KW-0288">FMN</keyword>
<comment type="subunit">
    <text evidence="16">Composed of six subunits; NqrA, NqrB, NqrC, NqrD, NqrE and NqrF.</text>
</comment>
<comment type="function">
    <text evidence="16">NQR complex catalyzes the reduction of ubiquinone-1 to ubiquinol by two successive reactions, coupled with the transport of Na(+) ions from the cytoplasm to the periplasm. NqrA to NqrE are probably involved in the second step, the conversion of ubisemiquinone to ubiquinol.</text>
</comment>
<feature type="transmembrane region" description="Helical" evidence="16">
    <location>
        <begin position="377"/>
        <end position="397"/>
    </location>
</feature>
<dbReference type="PANTHER" id="PTHR30578">
    <property type="entry name" value="ELECTRON TRANSPORT COMPLEX PROTEIN RNFD"/>
    <property type="match status" value="1"/>
</dbReference>
<dbReference type="AlphaFoldDB" id="A0A2H9U4T6"/>
<keyword evidence="8 16" id="KW-1278">Translocase</keyword>
<evidence type="ECO:0000256" key="10">
    <source>
        <dbReference type="ARBA" id="ARBA00023027"/>
    </source>
</evidence>
<feature type="transmembrane region" description="Helical" evidence="16">
    <location>
        <begin position="80"/>
        <end position="98"/>
    </location>
</feature>
<evidence type="ECO:0000256" key="16">
    <source>
        <dbReference type="HAMAP-Rule" id="MF_00426"/>
    </source>
</evidence>
<feature type="transmembrane region" description="Helical" evidence="16">
    <location>
        <begin position="56"/>
        <end position="73"/>
    </location>
</feature>
<dbReference type="Pfam" id="PF03116">
    <property type="entry name" value="NQR2_RnfD_RnfE"/>
    <property type="match status" value="1"/>
</dbReference>
<dbReference type="PIRSF" id="PIRSF016055">
    <property type="entry name" value="NADH-UbQ_OxRdtase_B_su"/>
    <property type="match status" value="1"/>
</dbReference>
<feature type="transmembrane region" description="Helical" evidence="16">
    <location>
        <begin position="267"/>
        <end position="286"/>
    </location>
</feature>
<dbReference type="GO" id="GO:0016655">
    <property type="term" value="F:oxidoreductase activity, acting on NAD(P)H, quinone or similar compound as acceptor"/>
    <property type="evidence" value="ECO:0007669"/>
    <property type="project" value="UniProtKB-UniRule"/>
</dbReference>
<evidence type="ECO:0000256" key="8">
    <source>
        <dbReference type="ARBA" id="ARBA00022967"/>
    </source>
</evidence>
<evidence type="ECO:0000256" key="4">
    <source>
        <dbReference type="ARBA" id="ARBA00022553"/>
    </source>
</evidence>
<keyword evidence="9 16" id="KW-1133">Transmembrane helix</keyword>
<keyword evidence="1 16" id="KW-0813">Transport</keyword>
<dbReference type="InterPro" id="IPR010966">
    <property type="entry name" value="NqrB"/>
</dbReference>
<keyword evidence="19" id="KW-1185">Reference proteome</keyword>
<evidence type="ECO:0000256" key="9">
    <source>
        <dbReference type="ARBA" id="ARBA00022989"/>
    </source>
</evidence>
<keyword evidence="7 16" id="KW-0812">Transmembrane</keyword>
<reference evidence="18 19" key="1">
    <citation type="submission" date="2017-11" db="EMBL/GenBank/DDBJ databases">
        <title>Draft genome sequence of environmental isolate Aeromonas cavernicola sp. nov. MDC 2508.</title>
        <authorList>
            <person name="Colston S.M."/>
            <person name="Navarro A."/>
            <person name="Martinez-Murcia A.J."/>
            <person name="Graf J."/>
        </authorList>
    </citation>
    <scope>NUCLEOTIDE SEQUENCE [LARGE SCALE GENOMIC DNA]</scope>
    <source>
        <strain evidence="18 19">MDC 2508</strain>
    </source>
</reference>
<comment type="catalytic activity">
    <reaction evidence="16">
        <text>a ubiquinone + n Na(+)(in) + NADH + H(+) = a ubiquinol + n Na(+)(out) + NAD(+)</text>
        <dbReference type="Rhea" id="RHEA:47748"/>
        <dbReference type="Rhea" id="RHEA-COMP:9565"/>
        <dbReference type="Rhea" id="RHEA-COMP:9566"/>
        <dbReference type="ChEBI" id="CHEBI:15378"/>
        <dbReference type="ChEBI" id="CHEBI:16389"/>
        <dbReference type="ChEBI" id="CHEBI:17976"/>
        <dbReference type="ChEBI" id="CHEBI:29101"/>
        <dbReference type="ChEBI" id="CHEBI:57540"/>
        <dbReference type="ChEBI" id="CHEBI:57945"/>
        <dbReference type="EC" id="7.2.1.1"/>
    </reaction>
</comment>
<dbReference type="RefSeq" id="WP_100293872.1">
    <property type="nucleotide sequence ID" value="NZ_PGGC01000080.1"/>
</dbReference>
<evidence type="ECO:0000256" key="6">
    <source>
        <dbReference type="ARBA" id="ARBA00022643"/>
    </source>
</evidence>
<dbReference type="GO" id="GO:0022904">
    <property type="term" value="P:respiratory electron transport chain"/>
    <property type="evidence" value="ECO:0007669"/>
    <property type="project" value="InterPro"/>
</dbReference>
<comment type="similarity">
    <text evidence="16">Belongs to the NqrB/RnfD family.</text>
</comment>
<evidence type="ECO:0000256" key="15">
    <source>
        <dbReference type="ARBA" id="ARBA00023201"/>
    </source>
</evidence>
<organism evidence="18 19">
    <name type="scientific">Aeromonas cavernicola</name>
    <dbReference type="NCBI Taxonomy" id="1006623"/>
    <lineage>
        <taxon>Bacteria</taxon>
        <taxon>Pseudomonadati</taxon>
        <taxon>Pseudomonadota</taxon>
        <taxon>Gammaproteobacteria</taxon>
        <taxon>Aeromonadales</taxon>
        <taxon>Aeromonadaceae</taxon>
        <taxon>Aeromonas</taxon>
    </lineage>
</organism>
<dbReference type="GO" id="GO:0005886">
    <property type="term" value="C:plasma membrane"/>
    <property type="evidence" value="ECO:0007669"/>
    <property type="project" value="UniProtKB-SubCell"/>
</dbReference>
<keyword evidence="4 16" id="KW-0597">Phosphoprotein</keyword>
<dbReference type="GO" id="GO:0010181">
    <property type="term" value="F:FMN binding"/>
    <property type="evidence" value="ECO:0007669"/>
    <property type="project" value="InterPro"/>
</dbReference>
<dbReference type="OrthoDB" id="9776359at2"/>
<dbReference type="EC" id="7.2.1.1" evidence="16"/>
<evidence type="ECO:0000256" key="17">
    <source>
        <dbReference type="PIRSR" id="PIRSR016055-50"/>
    </source>
</evidence>
<evidence type="ECO:0000313" key="18">
    <source>
        <dbReference type="EMBL" id="PJG59045.1"/>
    </source>
</evidence>
<comment type="subcellular location">
    <subcellularLocation>
        <location evidence="16">Cell membrane</location>
        <topology evidence="16">Multi-pass membrane protein</topology>
    </subcellularLocation>
</comment>
<keyword evidence="12 16" id="KW-0406">Ion transport</keyword>
<feature type="transmembrane region" description="Helical" evidence="16">
    <location>
        <begin position="353"/>
        <end position="371"/>
    </location>
</feature>
<comment type="cofactor">
    <cofactor evidence="16 17">
        <name>FMN</name>
        <dbReference type="ChEBI" id="CHEBI:58210"/>
    </cofactor>
</comment>
<dbReference type="Proteomes" id="UP000235861">
    <property type="component" value="Unassembled WGS sequence"/>
</dbReference>
<dbReference type="GO" id="GO:0006814">
    <property type="term" value="P:sodium ion transport"/>
    <property type="evidence" value="ECO:0007669"/>
    <property type="project" value="UniProtKB-UniRule"/>
</dbReference>
<dbReference type="PANTHER" id="PTHR30578:SF1">
    <property type="entry name" value="NA(+)-TRANSLOCATING NADH-QUINONE REDUCTASE SUBUNIT B"/>
    <property type="match status" value="1"/>
</dbReference>
<evidence type="ECO:0000313" key="19">
    <source>
        <dbReference type="Proteomes" id="UP000235861"/>
    </source>
</evidence>
<evidence type="ECO:0000256" key="2">
    <source>
        <dbReference type="ARBA" id="ARBA00022475"/>
    </source>
</evidence>
<evidence type="ECO:0000256" key="7">
    <source>
        <dbReference type="ARBA" id="ARBA00022692"/>
    </source>
</evidence>
<protein>
    <recommendedName>
        <fullName evidence="16">Na(+)-translocating NADH-quinone reductase subunit B</fullName>
        <shortName evidence="16">Na(+)-NQR subunit B</shortName>
        <shortName evidence="16">Na(+)-translocating NQR subunit B</shortName>
        <ecNumber evidence="16">7.2.1.1</ecNumber>
    </recommendedName>
    <alternativeName>
        <fullName evidence="16">NQR complex subunit B</fullName>
    </alternativeName>
    <alternativeName>
        <fullName evidence="16">NQR-1 subunit B</fullName>
    </alternativeName>
</protein>
<sequence>MSFKQLLEKMEHHFEPGGKYEKYYALFEAAYTLFYTPGSVTRNAAHVRDALDLKRMMIMVWLAVFPAMFWGMYNVGNQAIAAIAHLGTVAGASSWQYTLATLLGASLDPAVAGVGSKMLIGATHFFPIYITVFLVGGFWEVLFAMVRKHEINEGFFVTSILFALIVPPDLPLWQAALGITFGVVMAKEVFGGTGKNFLNPALAGRAFLFFAYPGQISGDAVWVAVDGYSGATALSQWAQGGQTALINGATGQAISWMDAFLGNLPGSIGEVSTLMILLGAAMIVYMRIASWRIIAGVMIGMVATSLMFNVIGSDTNPMFSMPWHWHLVLGGFAFGMAFMATDPVSAAFTNKGKWWYGALIGVMVVLIRVVNPAFPEGMMLAILFANLFAPLFDHFVAQANIKRRIARGV</sequence>
<keyword evidence="14 16" id="KW-0472">Membrane</keyword>
<feature type="modified residue" description="FMN phosphoryl threonine" evidence="16 17">
    <location>
        <position position="232"/>
    </location>
</feature>
<keyword evidence="10 16" id="KW-0520">NAD</keyword>
<keyword evidence="15 16" id="KW-0739">Sodium transport</keyword>
<dbReference type="NCBIfam" id="TIGR01937">
    <property type="entry name" value="nqrB"/>
    <property type="match status" value="1"/>
</dbReference>
<comment type="caution">
    <text evidence="18">The sequence shown here is derived from an EMBL/GenBank/DDBJ whole genome shotgun (WGS) entry which is preliminary data.</text>
</comment>
<keyword evidence="3" id="KW-0997">Cell inner membrane</keyword>
<dbReference type="NCBIfam" id="NF003756">
    <property type="entry name" value="PRK05349.1"/>
    <property type="match status" value="1"/>
</dbReference>
<keyword evidence="2 16" id="KW-1003">Cell membrane</keyword>
<keyword evidence="11 16" id="KW-0915">Sodium</keyword>
<name>A0A2H9U4T6_9GAMM</name>
<dbReference type="HAMAP" id="MF_00426">
    <property type="entry name" value="NqrB"/>
    <property type="match status" value="1"/>
</dbReference>
<keyword evidence="13 16" id="KW-0830">Ubiquinone</keyword>